<dbReference type="InterPro" id="IPR036397">
    <property type="entry name" value="RNaseH_sf"/>
</dbReference>
<dbReference type="GO" id="GO:0005829">
    <property type="term" value="C:cytosol"/>
    <property type="evidence" value="ECO:0007669"/>
    <property type="project" value="TreeGrafter"/>
</dbReference>
<organism evidence="7 8">
    <name type="scientific">Abyssalbus ytuae</name>
    <dbReference type="NCBI Taxonomy" id="2926907"/>
    <lineage>
        <taxon>Bacteria</taxon>
        <taxon>Pseudomonadati</taxon>
        <taxon>Bacteroidota</taxon>
        <taxon>Flavobacteriia</taxon>
        <taxon>Flavobacteriales</taxon>
        <taxon>Flavobacteriaceae</taxon>
        <taxon>Abyssalbus</taxon>
    </lineage>
</organism>
<dbReference type="GO" id="GO:0003887">
    <property type="term" value="F:DNA-directed DNA polymerase activity"/>
    <property type="evidence" value="ECO:0007669"/>
    <property type="project" value="InterPro"/>
</dbReference>
<dbReference type="AlphaFoldDB" id="A0A9E6ZMV6"/>
<dbReference type="KEGG" id="fbm:MQE35_15790"/>
<dbReference type="SMART" id="SM00479">
    <property type="entry name" value="EXOIII"/>
    <property type="match status" value="1"/>
</dbReference>
<dbReference type="RefSeq" id="WP_255842472.1">
    <property type="nucleotide sequence ID" value="NZ_CP094358.1"/>
</dbReference>
<dbReference type="InterPro" id="IPR006054">
    <property type="entry name" value="DnaQ"/>
</dbReference>
<evidence type="ECO:0000259" key="6">
    <source>
        <dbReference type="SMART" id="SM00479"/>
    </source>
</evidence>
<dbReference type="SUPFAM" id="SSF53098">
    <property type="entry name" value="Ribonuclease H-like"/>
    <property type="match status" value="1"/>
</dbReference>
<accession>A0A9E6ZMV6</accession>
<proteinExistence type="predicted"/>
<dbReference type="InterPro" id="IPR012337">
    <property type="entry name" value="RNaseH-like_sf"/>
</dbReference>
<gene>
    <name evidence="7" type="ORF">MQE35_15790</name>
</gene>
<dbReference type="NCBIfam" id="TIGR00573">
    <property type="entry name" value="dnaq"/>
    <property type="match status" value="1"/>
</dbReference>
<dbReference type="GO" id="GO:0008408">
    <property type="term" value="F:3'-5' exonuclease activity"/>
    <property type="evidence" value="ECO:0007669"/>
    <property type="project" value="TreeGrafter"/>
</dbReference>
<evidence type="ECO:0000313" key="8">
    <source>
        <dbReference type="Proteomes" id="UP000831290"/>
    </source>
</evidence>
<dbReference type="GO" id="GO:0003677">
    <property type="term" value="F:DNA binding"/>
    <property type="evidence" value="ECO:0007669"/>
    <property type="project" value="InterPro"/>
</dbReference>
<evidence type="ECO:0000256" key="4">
    <source>
        <dbReference type="ARBA" id="ARBA00025483"/>
    </source>
</evidence>
<dbReference type="InterPro" id="IPR013520">
    <property type="entry name" value="Ribonucl_H"/>
</dbReference>
<dbReference type="EMBL" id="CP094358">
    <property type="protein sequence ID" value="UOB17190.1"/>
    <property type="molecule type" value="Genomic_DNA"/>
</dbReference>
<evidence type="ECO:0000313" key="7">
    <source>
        <dbReference type="EMBL" id="UOB17190.1"/>
    </source>
</evidence>
<reference evidence="7" key="1">
    <citation type="submission" date="2022-03" db="EMBL/GenBank/DDBJ databases">
        <title>Description of Abyssus ytuae gen. nov., sp. nov., a novel member of the family Flavobacteriaceae isolated from the sediment of Mariana Trench.</title>
        <authorList>
            <person name="Zhang J."/>
            <person name="Xu X."/>
        </authorList>
    </citation>
    <scope>NUCLEOTIDE SEQUENCE</scope>
    <source>
        <strain evidence="7">MT3330</strain>
    </source>
</reference>
<feature type="domain" description="Exonuclease" evidence="6">
    <location>
        <begin position="35"/>
        <end position="208"/>
    </location>
</feature>
<dbReference type="PANTHER" id="PTHR30231">
    <property type="entry name" value="DNA POLYMERASE III SUBUNIT EPSILON"/>
    <property type="match status" value="1"/>
</dbReference>
<evidence type="ECO:0000256" key="1">
    <source>
        <dbReference type="ARBA" id="ARBA00022722"/>
    </source>
</evidence>
<keyword evidence="1" id="KW-0540">Nuclease</keyword>
<dbReference type="GO" id="GO:0006260">
    <property type="term" value="P:DNA replication"/>
    <property type="evidence" value="ECO:0007669"/>
    <property type="project" value="InterPro"/>
</dbReference>
<protein>
    <submittedName>
        <fullName evidence="7">3'-5' exonuclease</fullName>
    </submittedName>
</protein>
<evidence type="ECO:0000256" key="2">
    <source>
        <dbReference type="ARBA" id="ARBA00022801"/>
    </source>
</evidence>
<evidence type="ECO:0000256" key="3">
    <source>
        <dbReference type="ARBA" id="ARBA00022839"/>
    </source>
</evidence>
<dbReference type="Pfam" id="PF00929">
    <property type="entry name" value="RNase_T"/>
    <property type="match status" value="1"/>
</dbReference>
<keyword evidence="2" id="KW-0378">Hydrolase</keyword>
<keyword evidence="3 7" id="KW-0269">Exonuclease</keyword>
<dbReference type="CDD" id="cd06127">
    <property type="entry name" value="DEDDh"/>
    <property type="match status" value="1"/>
</dbReference>
<name>A0A9E6ZMV6_9FLAO</name>
<dbReference type="FunFam" id="3.30.420.10:FF:000045">
    <property type="entry name" value="3'-5' exonuclease DinG"/>
    <property type="match status" value="1"/>
</dbReference>
<dbReference type="PANTHER" id="PTHR30231:SF4">
    <property type="entry name" value="PROTEIN NEN2"/>
    <property type="match status" value="1"/>
</dbReference>
<evidence type="ECO:0000256" key="5">
    <source>
        <dbReference type="ARBA" id="ARBA00026073"/>
    </source>
</evidence>
<comment type="subunit">
    <text evidence="5">DNA polymerase III contains a core (composed of alpha, epsilon and theta chains) that associates with a tau subunit. This core dimerizes to form the POLIII' complex. PolIII' associates with the gamma complex (composed of gamma, delta, delta', psi and chi chains) and with the beta chain to form the complete DNA polymerase III complex.</text>
</comment>
<comment type="function">
    <text evidence="4">DNA polymerase III is a complex, multichain enzyme responsible for most of the replicative synthesis in bacteria. The epsilon subunit contain the editing function and is a proofreading 3'-5' exonuclease.</text>
</comment>
<keyword evidence="8" id="KW-1185">Reference proteome</keyword>
<dbReference type="Gene3D" id="3.30.420.10">
    <property type="entry name" value="Ribonuclease H-like superfamily/Ribonuclease H"/>
    <property type="match status" value="1"/>
</dbReference>
<sequence>MLKLFNKHKKKLPDYWLDYTAALQGKNPVEIQDTTFIVLDTETTGFDYKTDRILCIGAVTLKNNIIDVSNTFEVYIKQEKFNPESVKIHGLLHNENFETISEEQAIEKFLRYAGNSVIVAHHAYFDITMIDNAMKRLGLPGLKNKVLDTGVLYRASRITSNLIDKEKRYTLDEIAETLSIDVSDRHTAAGDAFITAIAFLKICNRLNKNLDLKLKDLFKF</sequence>
<dbReference type="Proteomes" id="UP000831290">
    <property type="component" value="Chromosome"/>
</dbReference>